<comment type="caution">
    <text evidence="2">The sequence shown here is derived from an EMBL/GenBank/DDBJ whole genome shotgun (WGS) entry which is preliminary data.</text>
</comment>
<dbReference type="InterPro" id="IPR013595">
    <property type="entry name" value="Pept_S33_TAP-like_C"/>
</dbReference>
<evidence type="ECO:0000259" key="1">
    <source>
        <dbReference type="Pfam" id="PF08386"/>
    </source>
</evidence>
<gene>
    <name evidence="2" type="ORF">Plil01_000667000</name>
</gene>
<keyword evidence="3" id="KW-1185">Reference proteome</keyword>
<dbReference type="OrthoDB" id="101823at2759"/>
<accession>A0A9W6TQL2</accession>
<proteinExistence type="predicted"/>
<protein>
    <submittedName>
        <fullName evidence="2">Unnamed protein product</fullName>
    </submittedName>
</protein>
<dbReference type="EMBL" id="BSXW01000302">
    <property type="protein sequence ID" value="GMF18003.1"/>
    <property type="molecule type" value="Genomic_DNA"/>
</dbReference>
<reference evidence="2" key="1">
    <citation type="submission" date="2023-04" db="EMBL/GenBank/DDBJ databases">
        <title>Phytophthora lilii NBRC 32176.</title>
        <authorList>
            <person name="Ichikawa N."/>
            <person name="Sato H."/>
            <person name="Tonouchi N."/>
        </authorList>
    </citation>
    <scope>NUCLEOTIDE SEQUENCE</scope>
    <source>
        <strain evidence="2">NBRC 32176</strain>
    </source>
</reference>
<name>A0A9W6TQL2_9STRA</name>
<evidence type="ECO:0000313" key="2">
    <source>
        <dbReference type="EMBL" id="GMF18003.1"/>
    </source>
</evidence>
<dbReference type="Pfam" id="PF08386">
    <property type="entry name" value="Abhydrolase_4"/>
    <property type="match status" value="1"/>
</dbReference>
<organism evidence="2 3">
    <name type="scientific">Phytophthora lilii</name>
    <dbReference type="NCBI Taxonomy" id="2077276"/>
    <lineage>
        <taxon>Eukaryota</taxon>
        <taxon>Sar</taxon>
        <taxon>Stramenopiles</taxon>
        <taxon>Oomycota</taxon>
        <taxon>Peronosporomycetes</taxon>
        <taxon>Peronosporales</taxon>
        <taxon>Peronosporaceae</taxon>
        <taxon>Phytophthora</taxon>
    </lineage>
</organism>
<feature type="domain" description="Peptidase S33 tripeptidyl aminopeptidase-like C-terminal" evidence="1">
    <location>
        <begin position="130"/>
        <end position="184"/>
    </location>
</feature>
<dbReference type="Proteomes" id="UP001165083">
    <property type="component" value="Unassembled WGS sequence"/>
</dbReference>
<evidence type="ECO:0000313" key="3">
    <source>
        <dbReference type="Proteomes" id="UP001165083"/>
    </source>
</evidence>
<dbReference type="AlphaFoldDB" id="A0A9W6TQL2"/>
<sequence length="199" mass="22514">MLMSNELQKMIPPLLFRLKRCDETDVEVVTHFVRNFYASTDATSQDSVFYSPLLYYLIVFSELWETPSPSVAQMQGRFRSASIATHGQASLVPMYCVFAREKSAACNDLGHGNYAVHGIVYDRGEYRNKSAKIPDQASVLLLSSKLDTQTPHKYAEYLLEALDGEEKELVTFEYTTHGALVWARLDSGEPCGARYLHRT</sequence>